<proteinExistence type="predicted"/>
<organism evidence="2 3">
    <name type="scientific">Phaseolus coccineus</name>
    <name type="common">Scarlet runner bean</name>
    <name type="synonym">Phaseolus multiflorus</name>
    <dbReference type="NCBI Taxonomy" id="3886"/>
    <lineage>
        <taxon>Eukaryota</taxon>
        <taxon>Viridiplantae</taxon>
        <taxon>Streptophyta</taxon>
        <taxon>Embryophyta</taxon>
        <taxon>Tracheophyta</taxon>
        <taxon>Spermatophyta</taxon>
        <taxon>Magnoliopsida</taxon>
        <taxon>eudicotyledons</taxon>
        <taxon>Gunneridae</taxon>
        <taxon>Pentapetalae</taxon>
        <taxon>rosids</taxon>
        <taxon>fabids</taxon>
        <taxon>Fabales</taxon>
        <taxon>Fabaceae</taxon>
        <taxon>Papilionoideae</taxon>
        <taxon>50 kb inversion clade</taxon>
        <taxon>NPAAA clade</taxon>
        <taxon>indigoferoid/millettioid clade</taxon>
        <taxon>Phaseoleae</taxon>
        <taxon>Phaseolus</taxon>
    </lineage>
</organism>
<evidence type="ECO:0000313" key="2">
    <source>
        <dbReference type="EMBL" id="KAK7377852.1"/>
    </source>
</evidence>
<accession>A0AAN9RNH0</accession>
<comment type="caution">
    <text evidence="2">The sequence shown here is derived from an EMBL/GenBank/DDBJ whole genome shotgun (WGS) entry which is preliminary data.</text>
</comment>
<name>A0AAN9RNH0_PHACN</name>
<protein>
    <submittedName>
        <fullName evidence="2">Uncharacterized protein</fullName>
    </submittedName>
</protein>
<dbReference type="EMBL" id="JAYMYR010000002">
    <property type="protein sequence ID" value="KAK7377852.1"/>
    <property type="molecule type" value="Genomic_DNA"/>
</dbReference>
<evidence type="ECO:0000313" key="3">
    <source>
        <dbReference type="Proteomes" id="UP001374584"/>
    </source>
</evidence>
<feature type="compositionally biased region" description="Polar residues" evidence="1">
    <location>
        <begin position="1"/>
        <end position="14"/>
    </location>
</feature>
<feature type="compositionally biased region" description="Basic residues" evidence="1">
    <location>
        <begin position="15"/>
        <end position="24"/>
    </location>
</feature>
<evidence type="ECO:0000256" key="1">
    <source>
        <dbReference type="SAM" id="MobiDB-lite"/>
    </source>
</evidence>
<dbReference type="Proteomes" id="UP001374584">
    <property type="component" value="Unassembled WGS sequence"/>
</dbReference>
<gene>
    <name evidence="2" type="ORF">VNO80_03285</name>
</gene>
<keyword evidence="3" id="KW-1185">Reference proteome</keyword>
<dbReference type="AlphaFoldDB" id="A0AAN9RNH0"/>
<reference evidence="2 3" key="1">
    <citation type="submission" date="2024-01" db="EMBL/GenBank/DDBJ databases">
        <title>The genomes of 5 underutilized Papilionoideae crops provide insights into root nodulation and disease resistanc.</title>
        <authorList>
            <person name="Jiang F."/>
        </authorList>
    </citation>
    <scope>NUCLEOTIDE SEQUENCE [LARGE SCALE GENOMIC DNA]</scope>
    <source>
        <strain evidence="2">JINMINGXINNONG_FW02</strain>
        <tissue evidence="2">Leaves</tissue>
    </source>
</reference>
<feature type="region of interest" description="Disordered" evidence="1">
    <location>
        <begin position="1"/>
        <end position="35"/>
    </location>
</feature>
<sequence length="69" mass="7710">MNELNDTLSENQLNKRLRMSKTKPRPKEVASTKRLISSSKREFELKCGGNSSFNVVGHKYDAVVVDAGV</sequence>